<protein>
    <submittedName>
        <fullName evidence="1">Uncharacterized protein</fullName>
    </submittedName>
</protein>
<dbReference type="STRING" id="946483.Cenrod_0156"/>
<dbReference type="KEGG" id="cbx:Cenrod_0156"/>
<dbReference type="InterPro" id="IPR035069">
    <property type="entry name" value="TTHA1013/TTHA0281-like"/>
</dbReference>
<sequence>MGYGFLARTMRPNPFVPAGALQRVGFIPGFPGAHTQAETLEELHKKLQEVVAMLLEDGEPMLESEFVGKQNVVVACNRWEIFLFSSLANSSHCLQHWVFPKFGNAVRTKSFDPLMECVPRCHVIQGMKYRKYYYGKLQNI</sequence>
<evidence type="ECO:0000313" key="1">
    <source>
        <dbReference type="EMBL" id="AGX86289.1"/>
    </source>
</evidence>
<dbReference type="EMBL" id="CP004885">
    <property type="protein sequence ID" value="AGX86289.1"/>
    <property type="molecule type" value="Genomic_DNA"/>
</dbReference>
<proteinExistence type="predicted"/>
<dbReference type="SUPFAM" id="SSF143100">
    <property type="entry name" value="TTHA1013/TTHA0281-like"/>
    <property type="match status" value="1"/>
</dbReference>
<keyword evidence="2" id="KW-1185">Reference proteome</keyword>
<organism evidence="1 2">
    <name type="scientific">Candidatus Symbiobacter mobilis CR</name>
    <dbReference type="NCBI Taxonomy" id="946483"/>
    <lineage>
        <taxon>Bacteria</taxon>
        <taxon>Pseudomonadati</taxon>
        <taxon>Pseudomonadota</taxon>
        <taxon>Betaproteobacteria</taxon>
        <taxon>Burkholderiales</taxon>
        <taxon>Comamonadaceae</taxon>
    </lineage>
</organism>
<gene>
    <name evidence="1" type="ORF">Cenrod_0156</name>
</gene>
<dbReference type="Proteomes" id="UP000017184">
    <property type="component" value="Chromosome"/>
</dbReference>
<name>U5N7V7_9BURK</name>
<reference evidence="1 2" key="1">
    <citation type="journal article" date="2013" name="Genome Biol.">
        <title>Genomic analysis reveals key aspects of prokaryotic symbiosis in the phototrophic consortium "Chlorochromatium aggregatum".</title>
        <authorList>
            <person name="Liu Z."/>
            <person name="Muller J."/>
            <person name="Li T."/>
            <person name="Alvey R.M."/>
            <person name="Vogl K."/>
            <person name="Frigaard N.U."/>
            <person name="Rockwell N.C."/>
            <person name="Boyd E.S."/>
            <person name="Tomsho L.P."/>
            <person name="Schuster S.C."/>
            <person name="Henke P."/>
            <person name="Rohde M."/>
            <person name="Overmann J."/>
            <person name="Bryant D.A."/>
        </authorList>
    </citation>
    <scope>NUCLEOTIDE SEQUENCE [LARGE SCALE GENOMIC DNA]</scope>
    <source>
        <strain evidence="1">CR</strain>
    </source>
</reference>
<dbReference type="eggNOG" id="COG1598">
    <property type="taxonomic scope" value="Bacteria"/>
</dbReference>
<accession>U5N7V7</accession>
<dbReference type="HOGENOM" id="CLU_1831497_0_0_4"/>
<dbReference type="PATRIC" id="fig|946483.4.peg.155"/>
<dbReference type="AlphaFoldDB" id="U5N7V7"/>
<dbReference type="Gene3D" id="3.30.160.250">
    <property type="match status" value="1"/>
</dbReference>
<evidence type="ECO:0000313" key="2">
    <source>
        <dbReference type="Proteomes" id="UP000017184"/>
    </source>
</evidence>